<dbReference type="InterPro" id="IPR005123">
    <property type="entry name" value="Oxoglu/Fe-dep_dioxygenase_dom"/>
</dbReference>
<feature type="compositionally biased region" description="Polar residues" evidence="1">
    <location>
        <begin position="27"/>
        <end position="40"/>
    </location>
</feature>
<evidence type="ECO:0000256" key="1">
    <source>
        <dbReference type="SAM" id="MobiDB-lite"/>
    </source>
</evidence>
<dbReference type="InterPro" id="IPR044862">
    <property type="entry name" value="Pro_4_hyd_alph_FE2OG_OXY"/>
</dbReference>
<feature type="compositionally biased region" description="Basic and acidic residues" evidence="1">
    <location>
        <begin position="966"/>
        <end position="975"/>
    </location>
</feature>
<dbReference type="PANTHER" id="PTHR33099">
    <property type="entry name" value="FE2OG DIOXYGENASE DOMAIN-CONTAINING PROTEIN"/>
    <property type="match status" value="1"/>
</dbReference>
<reference evidence="3" key="1">
    <citation type="submission" date="2021-12" db="EMBL/GenBank/DDBJ databases">
        <authorList>
            <person name="King R."/>
        </authorList>
    </citation>
    <scope>NUCLEOTIDE SEQUENCE</scope>
</reference>
<name>A0A9P0AF37_BEMTA</name>
<keyword evidence="4" id="KW-1185">Reference proteome</keyword>
<dbReference type="Pfam" id="PF13640">
    <property type="entry name" value="2OG-FeII_Oxy_3"/>
    <property type="match status" value="1"/>
</dbReference>
<protein>
    <recommendedName>
        <fullName evidence="2">Fe2OG dioxygenase domain-containing protein</fullName>
    </recommendedName>
</protein>
<dbReference type="EMBL" id="OU963866">
    <property type="protein sequence ID" value="CAH0390452.1"/>
    <property type="molecule type" value="Genomic_DNA"/>
</dbReference>
<evidence type="ECO:0000259" key="2">
    <source>
        <dbReference type="PROSITE" id="PS51471"/>
    </source>
</evidence>
<gene>
    <name evidence="3" type="ORF">BEMITA_LOCUS9172</name>
</gene>
<dbReference type="Proteomes" id="UP001152759">
    <property type="component" value="Chromosome 5"/>
</dbReference>
<proteinExistence type="predicted"/>
<evidence type="ECO:0000313" key="3">
    <source>
        <dbReference type="EMBL" id="CAH0390452.1"/>
    </source>
</evidence>
<organism evidence="3 4">
    <name type="scientific">Bemisia tabaci</name>
    <name type="common">Sweetpotato whitefly</name>
    <name type="synonym">Aleurodes tabaci</name>
    <dbReference type="NCBI Taxonomy" id="7038"/>
    <lineage>
        <taxon>Eukaryota</taxon>
        <taxon>Metazoa</taxon>
        <taxon>Ecdysozoa</taxon>
        <taxon>Arthropoda</taxon>
        <taxon>Hexapoda</taxon>
        <taxon>Insecta</taxon>
        <taxon>Pterygota</taxon>
        <taxon>Neoptera</taxon>
        <taxon>Paraneoptera</taxon>
        <taxon>Hemiptera</taxon>
        <taxon>Sternorrhyncha</taxon>
        <taxon>Aleyrodoidea</taxon>
        <taxon>Aleyrodidae</taxon>
        <taxon>Aleyrodinae</taxon>
        <taxon>Bemisia</taxon>
    </lineage>
</organism>
<feature type="compositionally biased region" description="Acidic residues" evidence="1">
    <location>
        <begin position="14"/>
        <end position="24"/>
    </location>
</feature>
<feature type="region of interest" description="Disordered" evidence="1">
    <location>
        <begin position="1"/>
        <end position="40"/>
    </location>
</feature>
<dbReference type="PROSITE" id="PS51471">
    <property type="entry name" value="FE2OG_OXY"/>
    <property type="match status" value="1"/>
</dbReference>
<feature type="region of interest" description="Disordered" evidence="1">
    <location>
        <begin position="952"/>
        <end position="975"/>
    </location>
</feature>
<accession>A0A9P0AF37</accession>
<sequence length="975" mass="109902">MRRSHRKERSPGSVEDEMESEGDLSDSGGTQTSSHQDLRSSIRSSLKNIKTPIAFAFSAVSSSLPNPGLQLLDHRVIGLPLSPDDAQKIISLASPSPFGKKEETLVDESVRRCWELQPSQFSLKNPEWGEAMSIMLDSVKTGLGILKGTGKISAELNKLLLYEPGAFFKAHTDSEKGPGMFATLVVCLPSPHEGGKLVLTHDNEKYEFETALSSNFSTSYAAWYADICHEVLPVTSGYRLMLTYNLIWTADSIVPSHNIARRHVQQLSTLLQQYNSQLESEENELPPILLHKLYHKYTEANLQFNLLKPRDLVQVQILSELSAKVGFIIYFATLELTVEKDEECTDYEEKSQQLENIVDLDGKLVVKDFDYPEGAFLDPKPQDGRKADEVHRQGWTGNEGCPVTYWYRDTVVVLVPPAKQLEFTFHFSSKGKVIEPLFSKLIKTFSEDAAQKPKLEKLCELALKQKLTWLDCPYYSTSQSHSDFEKFLENTPLFFKQAATTALNFGYFELFDIASKRTNDKIMLMPDIPQKLGCWVASKGFTTMKDRLMKGINVAPSISEKVKFLESVMIGFEANLQDSSSTESFDLKQWSDTALFSAISQLSTLSKADGVSLGKLHRTTDWCLFRSSSMPIIERTETVVKIAFTNEFMSTFQHDLNQEQRSFIEPIICSIWRNFAFDSSQSKSVSNNAHIKDMVKGNDLLHILENTITVLPPEYLETAVIPALLNAIPSSSKECAREVFIEVVRMIIKNELAGFKLPTAASVPPALHKVFVQALLVKFLIENVGLEPKAPKDWSLPAGSCNCSDCTKVNNFLRNPVQQSLDFPCGKQRRLHLHQQFTNVSKATYDVVTVRQRNPNVWRITKHRRGYETSKSNWLKNTETAVETFAKLKNDESVNGKLEMYLQPYYSIIMKASVKELPDLKHLVSTQETSKNVCLAHNSEISQADFKGLKRGMDEVDPQNHGTAKRTREFDGTEV</sequence>
<feature type="domain" description="Fe2OG dioxygenase" evidence="2">
    <location>
        <begin position="151"/>
        <end position="248"/>
    </location>
</feature>
<evidence type="ECO:0000313" key="4">
    <source>
        <dbReference type="Proteomes" id="UP001152759"/>
    </source>
</evidence>
<dbReference type="Gene3D" id="2.60.120.620">
    <property type="entry name" value="q2cbj1_9rhob like domain"/>
    <property type="match status" value="1"/>
</dbReference>
<dbReference type="PANTHER" id="PTHR33099:SF7">
    <property type="entry name" value="MYND-TYPE DOMAIN-CONTAINING PROTEIN"/>
    <property type="match status" value="1"/>
</dbReference>
<dbReference type="AlphaFoldDB" id="A0A9P0AF37"/>